<evidence type="ECO:0000313" key="3">
    <source>
        <dbReference type="EMBL" id="EPQ19868.1"/>
    </source>
</evidence>
<dbReference type="eggNOG" id="ENOG502QYUR">
    <property type="taxonomic scope" value="Eukaryota"/>
</dbReference>
<dbReference type="AlphaFoldDB" id="S7Q935"/>
<dbReference type="InterPro" id="IPR006594">
    <property type="entry name" value="LisH"/>
</dbReference>
<dbReference type="InterPro" id="IPR031442">
    <property type="entry name" value="NPAT_C"/>
</dbReference>
<feature type="region of interest" description="Disordered" evidence="1">
    <location>
        <begin position="238"/>
        <end position="293"/>
    </location>
</feature>
<keyword evidence="4" id="KW-1185">Reference proteome</keyword>
<feature type="compositionally biased region" description="Polar residues" evidence="1">
    <location>
        <begin position="419"/>
        <end position="431"/>
    </location>
</feature>
<evidence type="ECO:0000313" key="4">
    <source>
        <dbReference type="Proteomes" id="UP000052978"/>
    </source>
</evidence>
<dbReference type="Pfam" id="PF15712">
    <property type="entry name" value="NPAT_C"/>
    <property type="match status" value="1"/>
</dbReference>
<protein>
    <submittedName>
        <fullName evidence="3">Protein NPAT</fullName>
    </submittedName>
</protein>
<accession>S7Q935</accession>
<organism evidence="3 4">
    <name type="scientific">Myotis brandtii</name>
    <name type="common">Brandt's bat</name>
    <dbReference type="NCBI Taxonomy" id="109478"/>
    <lineage>
        <taxon>Eukaryota</taxon>
        <taxon>Metazoa</taxon>
        <taxon>Chordata</taxon>
        <taxon>Craniata</taxon>
        <taxon>Vertebrata</taxon>
        <taxon>Euteleostomi</taxon>
        <taxon>Mammalia</taxon>
        <taxon>Eutheria</taxon>
        <taxon>Laurasiatheria</taxon>
        <taxon>Chiroptera</taxon>
        <taxon>Yangochiroptera</taxon>
        <taxon>Vespertilionidae</taxon>
        <taxon>Myotis</taxon>
    </lineage>
</organism>
<feature type="domain" description="Protein NPAT C-terminal" evidence="2">
    <location>
        <begin position="460"/>
        <end position="668"/>
    </location>
</feature>
<dbReference type="GO" id="GO:0003712">
    <property type="term" value="F:transcription coregulator activity"/>
    <property type="evidence" value="ECO:0007669"/>
    <property type="project" value="TreeGrafter"/>
</dbReference>
<dbReference type="PANTHER" id="PTHR15087">
    <property type="entry name" value="PROTEIN NPAT"/>
    <property type="match status" value="1"/>
</dbReference>
<dbReference type="PANTHER" id="PTHR15087:SF14">
    <property type="entry name" value="PROTEIN NPAT"/>
    <property type="match status" value="1"/>
</dbReference>
<feature type="compositionally biased region" description="Low complexity" evidence="1">
    <location>
        <begin position="403"/>
        <end position="413"/>
    </location>
</feature>
<feature type="compositionally biased region" description="Polar residues" evidence="1">
    <location>
        <begin position="238"/>
        <end position="249"/>
    </location>
</feature>
<dbReference type="EMBL" id="KE164749">
    <property type="protein sequence ID" value="EPQ19868.1"/>
    <property type="molecule type" value="Genomic_DNA"/>
</dbReference>
<proteinExistence type="predicted"/>
<name>S7Q935_MYOBR</name>
<dbReference type="GO" id="GO:0005634">
    <property type="term" value="C:nucleus"/>
    <property type="evidence" value="ECO:0007669"/>
    <property type="project" value="TreeGrafter"/>
</dbReference>
<reference evidence="3 4" key="1">
    <citation type="journal article" date="2013" name="Nat. Commun.">
        <title>Genome analysis reveals insights into physiology and longevity of the Brandt's bat Myotis brandtii.</title>
        <authorList>
            <person name="Seim I."/>
            <person name="Fang X."/>
            <person name="Xiong Z."/>
            <person name="Lobanov A.V."/>
            <person name="Huang Z."/>
            <person name="Ma S."/>
            <person name="Feng Y."/>
            <person name="Turanov A.A."/>
            <person name="Zhu Y."/>
            <person name="Lenz T.L."/>
            <person name="Gerashchenko M.V."/>
            <person name="Fan D."/>
            <person name="Hee Yim S."/>
            <person name="Yao X."/>
            <person name="Jordan D."/>
            <person name="Xiong Y."/>
            <person name="Ma Y."/>
            <person name="Lyapunov A.N."/>
            <person name="Chen G."/>
            <person name="Kulakova O.I."/>
            <person name="Sun Y."/>
            <person name="Lee S.G."/>
            <person name="Bronson R.T."/>
            <person name="Moskalev A.A."/>
            <person name="Sunyaev S.R."/>
            <person name="Zhang G."/>
            <person name="Krogh A."/>
            <person name="Wang J."/>
            <person name="Gladyshev V.N."/>
        </authorList>
    </citation>
    <scope>NUCLEOTIDE SEQUENCE [LARGE SCALE GENOMIC DNA]</scope>
</reference>
<dbReference type="PROSITE" id="PS50896">
    <property type="entry name" value="LISH"/>
    <property type="match status" value="1"/>
</dbReference>
<dbReference type="Proteomes" id="UP000052978">
    <property type="component" value="Unassembled WGS sequence"/>
</dbReference>
<feature type="compositionally biased region" description="Polar residues" evidence="1">
    <location>
        <begin position="275"/>
        <end position="292"/>
    </location>
</feature>
<evidence type="ECO:0000256" key="1">
    <source>
        <dbReference type="SAM" id="MobiDB-lite"/>
    </source>
</evidence>
<gene>
    <name evidence="3" type="ORF">D623_10013002</name>
</gene>
<evidence type="ECO:0000259" key="2">
    <source>
        <dbReference type="Pfam" id="PF15712"/>
    </source>
</evidence>
<dbReference type="InterPro" id="IPR052850">
    <property type="entry name" value="NPAT_LisH"/>
</dbReference>
<feature type="region of interest" description="Disordered" evidence="1">
    <location>
        <begin position="401"/>
        <end position="431"/>
    </location>
</feature>
<sequence length="693" mass="74137">MTTVSRSTEAGFFSAPFFLPRRRLAGVERKRRDELPRVQCRHWNREMRRSGCRCVGFYPRLVSYCGSFCGFDYAVTFGRSPAGVGPGALRECPSATEAEEAPTSAIVLASCYLQQENLTSTCQTFILESSHLKEYAEHCTDEGFIPACLLSLFGKNLTTILNEYVAMKTKARTRSGIAEIKRQRRLASQAAPISSEVLTLPYLSGQFTTAPLTATQVIRPTSQTSVPLRSNFVVVNHSQSQDTVTTGETLNIIPGPQEKKTHASLMSPGRRKSDNNIAQAPKQTDSNPTEPETSIDELLGLQSEIHMSEEAIQDILEQTESDPAFQALFDLFDYGKTKNNKNLSQGISSQHMETNPNVVLADETNLTVKGSFKTEESGENENCGEVALTPPEGNLVEERHSLPSEPVCSSVVESRPESQNTSDKPASNNSAEIDASNIVSLKIIISDDSFVSSETELNTAVSSISGENVPTIILSSAKSPAKNAELAKCLPSEETAGAITSAEGTGNSASMEQSLLVLKPGDSAVNNTPSEDSIAFSANVTPCASKDGGFIQLMPATSTTFGSSNNILIATCMTDPTALGTTVSQSSVVVLPGNSAPMTAQPSPSQLQTPPRSNSVFAVNQAVSPNFSQGSAIIIASPVQPVLQGMVGMIPVSVVGQNANTFSAPPQQKKKLPSSFPAGMDVDKFLLSLHYDE</sequence>